<dbReference type="GO" id="GO:0000155">
    <property type="term" value="F:phosphorelay sensor kinase activity"/>
    <property type="evidence" value="ECO:0007669"/>
    <property type="project" value="InterPro"/>
</dbReference>
<dbReference type="Pfam" id="PF02518">
    <property type="entry name" value="HATPase_c"/>
    <property type="match status" value="1"/>
</dbReference>
<evidence type="ECO:0000313" key="12">
    <source>
        <dbReference type="Proteomes" id="UP000184164"/>
    </source>
</evidence>
<evidence type="ECO:0000313" key="11">
    <source>
        <dbReference type="EMBL" id="SHF24796.1"/>
    </source>
</evidence>
<gene>
    <name evidence="11" type="ORF">SAMN05444274_104169</name>
</gene>
<dbReference type="Proteomes" id="UP000184164">
    <property type="component" value="Unassembled WGS sequence"/>
</dbReference>
<dbReference type="InterPro" id="IPR003594">
    <property type="entry name" value="HATPase_dom"/>
</dbReference>
<dbReference type="RefSeq" id="WP_073001183.1">
    <property type="nucleotide sequence ID" value="NZ_FQUM01000004.1"/>
</dbReference>
<dbReference type="AlphaFoldDB" id="A0A1M5A4C2"/>
<protein>
    <recommendedName>
        <fullName evidence="2">histidine kinase</fullName>
        <ecNumber evidence="2">2.7.13.3</ecNumber>
    </recommendedName>
</protein>
<dbReference type="Gene3D" id="3.30.565.10">
    <property type="entry name" value="Histidine kinase-like ATPase, C-terminal domain"/>
    <property type="match status" value="1"/>
</dbReference>
<keyword evidence="9" id="KW-0812">Transmembrane</keyword>
<dbReference type="GO" id="GO:0005524">
    <property type="term" value="F:ATP binding"/>
    <property type="evidence" value="ECO:0007669"/>
    <property type="project" value="UniProtKB-KW"/>
</dbReference>
<dbReference type="Gene3D" id="1.20.5.1930">
    <property type="match status" value="1"/>
</dbReference>
<evidence type="ECO:0000256" key="6">
    <source>
        <dbReference type="ARBA" id="ARBA00022777"/>
    </source>
</evidence>
<dbReference type="InterPro" id="IPR011712">
    <property type="entry name" value="Sig_transdc_His_kin_sub3_dim/P"/>
</dbReference>
<reference evidence="11 12" key="1">
    <citation type="submission" date="2016-11" db="EMBL/GenBank/DDBJ databases">
        <authorList>
            <person name="Jaros S."/>
            <person name="Januszkiewicz K."/>
            <person name="Wedrychowicz H."/>
        </authorList>
    </citation>
    <scope>NUCLEOTIDE SEQUENCE [LARGE SCALE GENOMIC DNA]</scope>
    <source>
        <strain evidence="11 12">DSM 26910</strain>
    </source>
</reference>
<keyword evidence="6 11" id="KW-0418">Kinase</keyword>
<dbReference type="OrthoDB" id="9778366at2"/>
<accession>A0A1M5A4C2</accession>
<dbReference type="GO" id="GO:0046983">
    <property type="term" value="F:protein dimerization activity"/>
    <property type="evidence" value="ECO:0007669"/>
    <property type="project" value="InterPro"/>
</dbReference>
<keyword evidence="3" id="KW-0597">Phosphoprotein</keyword>
<keyword evidence="12" id="KW-1185">Reference proteome</keyword>
<keyword evidence="7" id="KW-0067">ATP-binding</keyword>
<dbReference type="EMBL" id="FQUM01000004">
    <property type="protein sequence ID" value="SHF24796.1"/>
    <property type="molecule type" value="Genomic_DNA"/>
</dbReference>
<dbReference type="GO" id="GO:0016020">
    <property type="term" value="C:membrane"/>
    <property type="evidence" value="ECO:0007669"/>
    <property type="project" value="InterPro"/>
</dbReference>
<dbReference type="EC" id="2.7.13.3" evidence="2"/>
<dbReference type="Pfam" id="PF07730">
    <property type="entry name" value="HisKA_3"/>
    <property type="match status" value="1"/>
</dbReference>
<evidence type="ECO:0000256" key="5">
    <source>
        <dbReference type="ARBA" id="ARBA00022741"/>
    </source>
</evidence>
<dbReference type="SUPFAM" id="SSF55874">
    <property type="entry name" value="ATPase domain of HSP90 chaperone/DNA topoisomerase II/histidine kinase"/>
    <property type="match status" value="1"/>
</dbReference>
<organism evidence="11 12">
    <name type="scientific">Mariniphaga anaerophila</name>
    <dbReference type="NCBI Taxonomy" id="1484053"/>
    <lineage>
        <taxon>Bacteria</taxon>
        <taxon>Pseudomonadati</taxon>
        <taxon>Bacteroidota</taxon>
        <taxon>Bacteroidia</taxon>
        <taxon>Marinilabiliales</taxon>
        <taxon>Prolixibacteraceae</taxon>
        <taxon>Mariniphaga</taxon>
    </lineage>
</organism>
<keyword evidence="9" id="KW-1133">Transmembrane helix</keyword>
<keyword evidence="4" id="KW-0808">Transferase</keyword>
<evidence type="ECO:0000256" key="2">
    <source>
        <dbReference type="ARBA" id="ARBA00012438"/>
    </source>
</evidence>
<keyword evidence="9" id="KW-0472">Membrane</keyword>
<name>A0A1M5A4C2_9BACT</name>
<keyword evidence="8" id="KW-0902">Two-component regulatory system</keyword>
<evidence type="ECO:0000256" key="8">
    <source>
        <dbReference type="ARBA" id="ARBA00023012"/>
    </source>
</evidence>
<evidence type="ECO:0000256" key="7">
    <source>
        <dbReference type="ARBA" id="ARBA00022840"/>
    </source>
</evidence>
<sequence length="263" mass="29589">MAAQGTAEIVLIYFAGTFGMIVLAGAIFFFFITYQKRMLRKELEINRIKAEQQEEILRNAILAQEKERKRISQDLHDEVGAMLSVVKLNISRFERKAENASSKELAVETKAYLDDVITQVRRISRALMPPSLEKLGLDFAISELVNWVNKTGQLKIDYWKNGTPVRFNPKKELAVFRIVQELLNNAIKHARASVITIKTRYSSGGIAVSVCDNGVGFDLEQMTRTGLGLRNLESRTQILGARIKMKSKPGKGTSAVMFIYSLS</sequence>
<evidence type="ECO:0000256" key="1">
    <source>
        <dbReference type="ARBA" id="ARBA00000085"/>
    </source>
</evidence>
<dbReference type="CDD" id="cd16917">
    <property type="entry name" value="HATPase_UhpB-NarQ-NarX-like"/>
    <property type="match status" value="1"/>
</dbReference>
<evidence type="ECO:0000256" key="4">
    <source>
        <dbReference type="ARBA" id="ARBA00022679"/>
    </source>
</evidence>
<dbReference type="InterPro" id="IPR036890">
    <property type="entry name" value="HATPase_C_sf"/>
</dbReference>
<dbReference type="STRING" id="1484053.SAMN05444274_104169"/>
<proteinExistence type="predicted"/>
<dbReference type="InterPro" id="IPR005467">
    <property type="entry name" value="His_kinase_dom"/>
</dbReference>
<evidence type="ECO:0000256" key="3">
    <source>
        <dbReference type="ARBA" id="ARBA00022553"/>
    </source>
</evidence>
<feature type="transmembrane region" description="Helical" evidence="9">
    <location>
        <begin position="12"/>
        <end position="34"/>
    </location>
</feature>
<keyword evidence="5" id="KW-0547">Nucleotide-binding</keyword>
<comment type="catalytic activity">
    <reaction evidence="1">
        <text>ATP + protein L-histidine = ADP + protein N-phospho-L-histidine.</text>
        <dbReference type="EC" id="2.7.13.3"/>
    </reaction>
</comment>
<dbReference type="PANTHER" id="PTHR24421:SF10">
    <property type="entry name" value="NITRATE_NITRITE SENSOR PROTEIN NARQ"/>
    <property type="match status" value="1"/>
</dbReference>
<dbReference type="SMART" id="SM00387">
    <property type="entry name" value="HATPase_c"/>
    <property type="match status" value="1"/>
</dbReference>
<feature type="domain" description="Histidine kinase" evidence="10">
    <location>
        <begin position="70"/>
        <end position="263"/>
    </location>
</feature>
<dbReference type="PANTHER" id="PTHR24421">
    <property type="entry name" value="NITRATE/NITRITE SENSOR PROTEIN NARX-RELATED"/>
    <property type="match status" value="1"/>
</dbReference>
<dbReference type="InterPro" id="IPR050482">
    <property type="entry name" value="Sensor_HK_TwoCompSys"/>
</dbReference>
<evidence type="ECO:0000259" key="10">
    <source>
        <dbReference type="PROSITE" id="PS50109"/>
    </source>
</evidence>
<dbReference type="PROSITE" id="PS50109">
    <property type="entry name" value="HIS_KIN"/>
    <property type="match status" value="1"/>
</dbReference>
<evidence type="ECO:0000256" key="9">
    <source>
        <dbReference type="SAM" id="Phobius"/>
    </source>
</evidence>